<organism evidence="1 2">
    <name type="scientific">Schizopora paradoxa</name>
    <dbReference type="NCBI Taxonomy" id="27342"/>
    <lineage>
        <taxon>Eukaryota</taxon>
        <taxon>Fungi</taxon>
        <taxon>Dikarya</taxon>
        <taxon>Basidiomycota</taxon>
        <taxon>Agaricomycotina</taxon>
        <taxon>Agaricomycetes</taxon>
        <taxon>Hymenochaetales</taxon>
        <taxon>Schizoporaceae</taxon>
        <taxon>Schizopora</taxon>
    </lineage>
</organism>
<dbReference type="AlphaFoldDB" id="A0A0H2SFH6"/>
<evidence type="ECO:0000313" key="1">
    <source>
        <dbReference type="EMBL" id="KLO15836.1"/>
    </source>
</evidence>
<proteinExistence type="predicted"/>
<sequence length="159" mass="18204">MLYVGLFTSLRYFFLSAIRGVAIRDRWRWRGALIRRFFVSAKLTSVLQMTVKNRTFESSTLAMSAQESEIRNAVDAEVTPIFVKDFHPSFVVVCPHRTLFLVFPCISSLFLLPFSNIHRMPMSHCRITPSNPSTRAEPSFLPTSLMCCLDKGCTSMLWV</sequence>
<dbReference type="EMBL" id="KQ085924">
    <property type="protein sequence ID" value="KLO15836.1"/>
    <property type="molecule type" value="Genomic_DNA"/>
</dbReference>
<dbReference type="Proteomes" id="UP000053477">
    <property type="component" value="Unassembled WGS sequence"/>
</dbReference>
<protein>
    <submittedName>
        <fullName evidence="1">Uncharacterized protein</fullName>
    </submittedName>
</protein>
<accession>A0A0H2SFH6</accession>
<keyword evidence="2" id="KW-1185">Reference proteome</keyword>
<evidence type="ECO:0000313" key="2">
    <source>
        <dbReference type="Proteomes" id="UP000053477"/>
    </source>
</evidence>
<reference evidence="1 2" key="1">
    <citation type="submission" date="2015-04" db="EMBL/GenBank/DDBJ databases">
        <title>Complete genome sequence of Schizopora paradoxa KUC8140, a cosmopolitan wood degrader in East Asia.</title>
        <authorList>
            <consortium name="DOE Joint Genome Institute"/>
            <person name="Min B."/>
            <person name="Park H."/>
            <person name="Jang Y."/>
            <person name="Kim J.-J."/>
            <person name="Kim K.H."/>
            <person name="Pangilinan J."/>
            <person name="Lipzen A."/>
            <person name="Riley R."/>
            <person name="Grigoriev I.V."/>
            <person name="Spatafora J.W."/>
            <person name="Choi I.-G."/>
        </authorList>
    </citation>
    <scope>NUCLEOTIDE SEQUENCE [LARGE SCALE GENOMIC DNA]</scope>
    <source>
        <strain evidence="1 2">KUC8140</strain>
    </source>
</reference>
<dbReference type="InParanoid" id="A0A0H2SFH6"/>
<name>A0A0H2SFH6_9AGAM</name>
<gene>
    <name evidence="1" type="ORF">SCHPADRAFT_245155</name>
</gene>